<name>A0ABD3QQU3_9STRA</name>
<keyword evidence="4" id="KW-0496">Mitochondrion</keyword>
<keyword evidence="3" id="KW-1133">Transmembrane helix</keyword>
<gene>
    <name evidence="8" type="ORF">ACHAWO_007317</name>
</gene>
<feature type="compositionally biased region" description="Polar residues" evidence="6">
    <location>
        <begin position="282"/>
        <end position="291"/>
    </location>
</feature>
<sequence>MGNSVSSPRYNCGIYWALLLCLIIPPDACQAWNIPFFSSDKPTTQQTSPNESIIGAAASVGMAGAADKLNDPTISPISERMFGPMDAPHLRYVPSYFSNQIPDKLKQFLPVISSQFHKARIKIHHLLWYKPPVGIVSIWGFLRVMERMYGIYSPPAPTSGEEALADAEGRLSGIIKSLMPGSASKLSPWGQVGQTAGVDEQSIDDLKANLKHSRLQLRRKKRKKKYRKGRCFDLDQGDQLYNNFGGVETVRVRACQEGLRAALLMVDESEPDTDRPQRKSLFGSSRSQDGDTSLISEYAQDIETALAGLQLSCPPKGSREYFVEQSVGILSRLQKYLNPANDTSTKTPSIREQNIRLLLAYSSKVIELRILDALLRTLRDRHLVVSSRLRRAQNYWKWHLNISSGRLGRWAQRILFDVQEFLQWGDYDFRDRNQKEYERITAACDRELLWLGNVENVLLSRPKEMEADDLFTVLGDCKGKEHWWSGVLFEGDTSAAEATTNLSHDAKFASMINLLIKGKNRMWLHQSESWTKKARNVIADSLDSTVRSSFTPISSKPTDESSADGSGNMYAESEFLRKWAAYDDAFTGASSWFGLLNMVDFAASHQRAGEQRHFQISGLTNRLKQYDFLGIPSTALMLAAANTLHDKVIGPHSQEIIDFVKSIFQAIWGIIEFRFYTPMKDIVLDLLNRRPRMVDPFALMNEQTSLDNMLKDLGVGDGTREGRASALASASRMYEQEVAGGAIRGIVRGRVAQLMLIQIQQLKADLLQAMDQIDNLVDANRLNVQLVASIPAVLILFWGSRALYLLWSNVRMKDLRLPRDVHSEMSDYLKSMEEVLILANHELDSSKAADGASLGPKDMGKLLLWMHLYLNLLDYMSPPFPSKNCDSIHQTMQKLLMQGQMSTSRQLELLKVIQEKHDDFLKTL</sequence>
<dbReference type="PANTHER" id="PTHR28234:SF1">
    <property type="entry name" value="NUCLEAR CONTROL OF ATPASE PROTEIN 2"/>
    <property type="match status" value="1"/>
</dbReference>
<keyword evidence="5" id="KW-0472">Membrane</keyword>
<feature type="region of interest" description="Disordered" evidence="6">
    <location>
        <begin position="267"/>
        <end position="291"/>
    </location>
</feature>
<organism evidence="8 9">
    <name type="scientific">Cyclotella atomus</name>
    <dbReference type="NCBI Taxonomy" id="382360"/>
    <lineage>
        <taxon>Eukaryota</taxon>
        <taxon>Sar</taxon>
        <taxon>Stramenopiles</taxon>
        <taxon>Ochrophyta</taxon>
        <taxon>Bacillariophyta</taxon>
        <taxon>Coscinodiscophyceae</taxon>
        <taxon>Thalassiosirophycidae</taxon>
        <taxon>Stephanodiscales</taxon>
        <taxon>Stephanodiscaceae</taxon>
        <taxon>Cyclotella</taxon>
    </lineage>
</organism>
<comment type="caution">
    <text evidence="8">The sequence shown here is derived from an EMBL/GenBank/DDBJ whole genome shotgun (WGS) entry which is preliminary data.</text>
</comment>
<dbReference type="AlphaFoldDB" id="A0ABD3QQU3"/>
<keyword evidence="9" id="KW-1185">Reference proteome</keyword>
<feature type="signal peptide" evidence="7">
    <location>
        <begin position="1"/>
        <end position="31"/>
    </location>
</feature>
<evidence type="ECO:0000256" key="7">
    <source>
        <dbReference type="SAM" id="SignalP"/>
    </source>
</evidence>
<evidence type="ECO:0000256" key="1">
    <source>
        <dbReference type="ARBA" id="ARBA00004225"/>
    </source>
</evidence>
<protein>
    <recommendedName>
        <fullName evidence="10">Nuclear control of ATPase protein 2</fullName>
    </recommendedName>
</protein>
<comment type="subcellular location">
    <subcellularLocation>
        <location evidence="1">Mitochondrion membrane</location>
        <topology evidence="1">Multi-pass membrane protein</topology>
    </subcellularLocation>
</comment>
<evidence type="ECO:0000256" key="6">
    <source>
        <dbReference type="SAM" id="MobiDB-lite"/>
    </source>
</evidence>
<evidence type="ECO:0000256" key="2">
    <source>
        <dbReference type="ARBA" id="ARBA00022692"/>
    </source>
</evidence>
<dbReference type="Proteomes" id="UP001530400">
    <property type="component" value="Unassembled WGS sequence"/>
</dbReference>
<evidence type="ECO:0000256" key="4">
    <source>
        <dbReference type="ARBA" id="ARBA00023128"/>
    </source>
</evidence>
<evidence type="ECO:0000256" key="5">
    <source>
        <dbReference type="ARBA" id="ARBA00023136"/>
    </source>
</evidence>
<evidence type="ECO:0008006" key="10">
    <source>
        <dbReference type="Google" id="ProtNLM"/>
    </source>
</evidence>
<dbReference type="Pfam" id="PF08637">
    <property type="entry name" value="NCA2"/>
    <property type="match status" value="1"/>
</dbReference>
<dbReference type="PANTHER" id="PTHR28234">
    <property type="entry name" value="NUCLEAR CONTROL OF ATPASE PROTEIN 2"/>
    <property type="match status" value="1"/>
</dbReference>
<dbReference type="GO" id="GO:0031966">
    <property type="term" value="C:mitochondrial membrane"/>
    <property type="evidence" value="ECO:0007669"/>
    <property type="project" value="UniProtKB-SubCell"/>
</dbReference>
<reference evidence="8 9" key="1">
    <citation type="submission" date="2024-10" db="EMBL/GenBank/DDBJ databases">
        <title>Updated reference genomes for cyclostephanoid diatoms.</title>
        <authorList>
            <person name="Roberts W.R."/>
            <person name="Alverson A.J."/>
        </authorList>
    </citation>
    <scope>NUCLEOTIDE SEQUENCE [LARGE SCALE GENOMIC DNA]</scope>
    <source>
        <strain evidence="8 9">AJA010-31</strain>
    </source>
</reference>
<dbReference type="EMBL" id="JALLPJ020000088">
    <property type="protein sequence ID" value="KAL3802703.1"/>
    <property type="molecule type" value="Genomic_DNA"/>
</dbReference>
<evidence type="ECO:0000313" key="9">
    <source>
        <dbReference type="Proteomes" id="UP001530400"/>
    </source>
</evidence>
<accession>A0ABD3QQU3</accession>
<proteinExistence type="predicted"/>
<dbReference type="InterPro" id="IPR013946">
    <property type="entry name" value="NCA2-like"/>
</dbReference>
<evidence type="ECO:0000256" key="3">
    <source>
        <dbReference type="ARBA" id="ARBA00022989"/>
    </source>
</evidence>
<feature type="chain" id="PRO_5044849228" description="Nuclear control of ATPase protein 2" evidence="7">
    <location>
        <begin position="32"/>
        <end position="924"/>
    </location>
</feature>
<keyword evidence="2" id="KW-0812">Transmembrane</keyword>
<keyword evidence="7" id="KW-0732">Signal</keyword>
<evidence type="ECO:0000313" key="8">
    <source>
        <dbReference type="EMBL" id="KAL3802703.1"/>
    </source>
</evidence>